<proteinExistence type="predicted"/>
<organism evidence="1 2">
    <name type="scientific">Polytolypa hystricis (strain UAMH7299)</name>
    <dbReference type="NCBI Taxonomy" id="1447883"/>
    <lineage>
        <taxon>Eukaryota</taxon>
        <taxon>Fungi</taxon>
        <taxon>Dikarya</taxon>
        <taxon>Ascomycota</taxon>
        <taxon>Pezizomycotina</taxon>
        <taxon>Eurotiomycetes</taxon>
        <taxon>Eurotiomycetidae</taxon>
        <taxon>Onygenales</taxon>
        <taxon>Onygenales incertae sedis</taxon>
        <taxon>Polytolypa</taxon>
    </lineage>
</organism>
<accession>A0A2B7YGM5</accession>
<reference evidence="1 2" key="1">
    <citation type="submission" date="2017-10" db="EMBL/GenBank/DDBJ databases">
        <title>Comparative genomics in systemic dimorphic fungi from Ajellomycetaceae.</title>
        <authorList>
            <person name="Munoz J.F."/>
            <person name="Mcewen J.G."/>
            <person name="Clay O.K."/>
            <person name="Cuomo C.A."/>
        </authorList>
    </citation>
    <scope>NUCLEOTIDE SEQUENCE [LARGE SCALE GENOMIC DNA]</scope>
    <source>
        <strain evidence="1 2">UAMH7299</strain>
    </source>
</reference>
<dbReference type="AlphaFoldDB" id="A0A2B7YGM5"/>
<dbReference type="EMBL" id="PDNA01000026">
    <property type="protein sequence ID" value="PGH23234.1"/>
    <property type="molecule type" value="Genomic_DNA"/>
</dbReference>
<evidence type="ECO:0000313" key="1">
    <source>
        <dbReference type="EMBL" id="PGH23234.1"/>
    </source>
</evidence>
<dbReference type="Proteomes" id="UP000224634">
    <property type="component" value="Unassembled WGS sequence"/>
</dbReference>
<comment type="caution">
    <text evidence="1">The sequence shown here is derived from an EMBL/GenBank/DDBJ whole genome shotgun (WGS) entry which is preliminary data.</text>
</comment>
<keyword evidence="2" id="KW-1185">Reference proteome</keyword>
<protein>
    <submittedName>
        <fullName evidence="1">Uncharacterized protein</fullName>
    </submittedName>
</protein>
<evidence type="ECO:0000313" key="2">
    <source>
        <dbReference type="Proteomes" id="UP000224634"/>
    </source>
</evidence>
<gene>
    <name evidence="1" type="ORF">AJ80_02650</name>
</gene>
<sequence length="99" mass="11253">MSLDLGRQQYSSSEIYVYGLDLGRLHCRWRPTMQRKVAAFDSSQSAYREFKTMTQTDEDGKYWAKVTQGKSDVIGPLLFRGHNSPPDSYAVVAQLQACL</sequence>
<name>A0A2B7YGM5_POLH7</name>